<evidence type="ECO:0000256" key="1">
    <source>
        <dbReference type="SAM" id="Phobius"/>
    </source>
</evidence>
<comment type="caution">
    <text evidence="2">The sequence shown here is derived from an EMBL/GenBank/DDBJ whole genome shotgun (WGS) entry which is preliminary data.</text>
</comment>
<gene>
    <name evidence="2" type="ORF">A3I42_01165</name>
</gene>
<dbReference type="AlphaFoldDB" id="A0A1F7VE99"/>
<accession>A0A1F7VE99</accession>
<keyword evidence="1" id="KW-1133">Transmembrane helix</keyword>
<feature type="transmembrane region" description="Helical" evidence="1">
    <location>
        <begin position="60"/>
        <end position="77"/>
    </location>
</feature>
<proteinExistence type="predicted"/>
<evidence type="ECO:0000313" key="3">
    <source>
        <dbReference type="Proteomes" id="UP000178264"/>
    </source>
</evidence>
<keyword evidence="1" id="KW-0472">Membrane</keyword>
<reference evidence="2 3" key="1">
    <citation type="journal article" date="2016" name="Nat. Commun.">
        <title>Thousands of microbial genomes shed light on interconnected biogeochemical processes in an aquifer system.</title>
        <authorList>
            <person name="Anantharaman K."/>
            <person name="Brown C.T."/>
            <person name="Hug L.A."/>
            <person name="Sharon I."/>
            <person name="Castelle C.J."/>
            <person name="Probst A.J."/>
            <person name="Thomas B.C."/>
            <person name="Singh A."/>
            <person name="Wilkins M.J."/>
            <person name="Karaoz U."/>
            <person name="Brodie E.L."/>
            <person name="Williams K.H."/>
            <person name="Hubbard S.S."/>
            <person name="Banfield J.F."/>
        </authorList>
    </citation>
    <scope>NUCLEOTIDE SEQUENCE [LARGE SCALE GENOMIC DNA]</scope>
</reference>
<feature type="transmembrane region" description="Helical" evidence="1">
    <location>
        <begin position="129"/>
        <end position="148"/>
    </location>
</feature>
<dbReference type="Proteomes" id="UP000178264">
    <property type="component" value="Unassembled WGS sequence"/>
</dbReference>
<organism evidence="2 3">
    <name type="scientific">Candidatus Uhrbacteria bacterium RIFCSPLOWO2_02_FULL_49_11</name>
    <dbReference type="NCBI Taxonomy" id="1802409"/>
    <lineage>
        <taxon>Bacteria</taxon>
        <taxon>Candidatus Uhriibacteriota</taxon>
    </lineage>
</organism>
<dbReference type="EMBL" id="MGER01000009">
    <property type="protein sequence ID" value="OGL88839.1"/>
    <property type="molecule type" value="Genomic_DNA"/>
</dbReference>
<protein>
    <submittedName>
        <fullName evidence="2">Uncharacterized protein</fullName>
    </submittedName>
</protein>
<evidence type="ECO:0000313" key="2">
    <source>
        <dbReference type="EMBL" id="OGL88839.1"/>
    </source>
</evidence>
<name>A0A1F7VE99_9BACT</name>
<keyword evidence="1" id="KW-0812">Transmembrane</keyword>
<sequence length="150" mass="17102">MYLTVHATIGVLIGEHVAHPIASFVLGAISHFLTDMIPHGDYVRLGLSEERHVRTFTMKLIAALDAALMVGALWLLAPPPVLTPSVTAALIGSVAPDFLWGFHELTRWRFLQPYRKFHTWFHPHPKKDVPFWFGTLYQFILVSLIIFLRF</sequence>